<evidence type="ECO:0000313" key="2">
    <source>
        <dbReference type="Proteomes" id="UP000005512"/>
    </source>
</evidence>
<sequence length="40" mass="4285">MGRQFSQQQMERILGYIDLATLKGARIIIAGATGCCESGP</sequence>
<dbReference type="STRING" id="500637.PROVRUST_06844"/>
<dbReference type="EMBL" id="ABXV02000027">
    <property type="protein sequence ID" value="EFB72089.1"/>
    <property type="molecule type" value="Genomic_DNA"/>
</dbReference>
<dbReference type="AlphaFoldDB" id="D1P3H3"/>
<gene>
    <name evidence="1" type="ORF">PROVRUST_06844</name>
</gene>
<dbReference type="Proteomes" id="UP000005512">
    <property type="component" value="Unassembled WGS sequence"/>
</dbReference>
<organism evidence="1 2">
    <name type="scientific">Providencia rustigianii DSM 4541</name>
    <dbReference type="NCBI Taxonomy" id="500637"/>
    <lineage>
        <taxon>Bacteria</taxon>
        <taxon>Pseudomonadati</taxon>
        <taxon>Pseudomonadota</taxon>
        <taxon>Gammaproteobacteria</taxon>
        <taxon>Enterobacterales</taxon>
        <taxon>Morganellaceae</taxon>
        <taxon>Providencia</taxon>
    </lineage>
</organism>
<name>D1P3H3_9GAMM</name>
<accession>D1P3H3</accession>
<keyword evidence="2" id="KW-1185">Reference proteome</keyword>
<dbReference type="HOGENOM" id="CLU_3294970_0_0_6"/>
<proteinExistence type="predicted"/>
<comment type="caution">
    <text evidence="1">The sequence shown here is derived from an EMBL/GenBank/DDBJ whole genome shotgun (WGS) entry which is preliminary data.</text>
</comment>
<protein>
    <submittedName>
        <fullName evidence="1">Uncharacterized protein</fullName>
    </submittedName>
</protein>
<evidence type="ECO:0000313" key="1">
    <source>
        <dbReference type="EMBL" id="EFB72089.1"/>
    </source>
</evidence>
<reference evidence="1" key="1">
    <citation type="submission" date="2009-12" db="EMBL/GenBank/DDBJ databases">
        <authorList>
            <person name="Weinstock G."/>
            <person name="Sodergren E."/>
            <person name="Clifton S."/>
            <person name="Fulton L."/>
            <person name="Fulton B."/>
            <person name="Courtney L."/>
            <person name="Fronick C."/>
            <person name="Harrison M."/>
            <person name="Strong C."/>
            <person name="Farmer C."/>
            <person name="Delahaunty K."/>
            <person name="Markovic C."/>
            <person name="Hall O."/>
            <person name="Minx P."/>
            <person name="Tomlinson C."/>
            <person name="Mitreva M."/>
            <person name="Nelson J."/>
            <person name="Hou S."/>
            <person name="Wollam A."/>
            <person name="Pepin K.H."/>
            <person name="Johnson M."/>
            <person name="Bhonagiri V."/>
            <person name="Nash W.E."/>
            <person name="Warren W."/>
            <person name="Chinwalla A."/>
            <person name="Mardis E.R."/>
            <person name="Wilson R.K."/>
        </authorList>
    </citation>
    <scope>NUCLEOTIDE SEQUENCE [LARGE SCALE GENOMIC DNA]</scope>
    <source>
        <strain evidence="1">DSM 4541</strain>
    </source>
</reference>